<evidence type="ECO:0000313" key="7">
    <source>
        <dbReference type="EMBL" id="TQE95235.1"/>
    </source>
</evidence>
<feature type="transmembrane region" description="Helical" evidence="6">
    <location>
        <begin position="249"/>
        <end position="271"/>
    </location>
</feature>
<dbReference type="EMBL" id="VIGC01000015">
    <property type="protein sequence ID" value="TQE95235.1"/>
    <property type="molecule type" value="Genomic_DNA"/>
</dbReference>
<feature type="transmembrane region" description="Helical" evidence="6">
    <location>
        <begin position="48"/>
        <end position="70"/>
    </location>
</feature>
<feature type="transmembrane region" description="Helical" evidence="6">
    <location>
        <begin position="6"/>
        <end position="28"/>
    </location>
</feature>
<keyword evidence="8" id="KW-1185">Reference proteome</keyword>
<dbReference type="InterPro" id="IPR019108">
    <property type="entry name" value="Caa3_assmbl_CtaG-rel"/>
</dbReference>
<feature type="transmembrane region" description="Helical" evidence="6">
    <location>
        <begin position="125"/>
        <end position="146"/>
    </location>
</feature>
<feature type="transmembrane region" description="Helical" evidence="6">
    <location>
        <begin position="166"/>
        <end position="181"/>
    </location>
</feature>
<comment type="caution">
    <text evidence="7">The sequence shown here is derived from an EMBL/GenBank/DDBJ whole genome shotgun (WGS) entry which is preliminary data.</text>
</comment>
<feature type="transmembrane region" description="Helical" evidence="6">
    <location>
        <begin position="82"/>
        <end position="104"/>
    </location>
</feature>
<keyword evidence="4 6" id="KW-1133">Transmembrane helix</keyword>
<sequence length="317" mass="35798">MNLSTMGWQLTALGVLLAVGGLYLLAWLRLRKRLPGHGRVSFARGERLAAWSAGVLLLLTALASPMQAWSPYLLTARTFQMVLLYMLVPPLLWLACPFHVILRGMPFAVRRPLVSWLRRGRRSRWFRLVVHPATAWFAFLSGMLLWHDPRLTNWVLDREMARLLEPWLLLGVALFFWRHVTNTGPRIRRACPGWGSVAAILGVEIPNMVAGVTIAFSSAPLYSHYVQVRAAWPAQVQPPLPLGLMEDQMLSGALVWVVGSLVYISTIVLLLNRLFAQDGSTGPQHLLHWDAHDKLVAPGLEYRARQNILRNVDLDHH</sequence>
<evidence type="ECO:0000256" key="2">
    <source>
        <dbReference type="ARBA" id="ARBA00022475"/>
    </source>
</evidence>
<name>A0A540VEP5_9CHLR</name>
<dbReference type="Proteomes" id="UP000317371">
    <property type="component" value="Unassembled WGS sequence"/>
</dbReference>
<organism evidence="7 8">
    <name type="scientific">Litorilinea aerophila</name>
    <dbReference type="NCBI Taxonomy" id="1204385"/>
    <lineage>
        <taxon>Bacteria</taxon>
        <taxon>Bacillati</taxon>
        <taxon>Chloroflexota</taxon>
        <taxon>Caldilineae</taxon>
        <taxon>Caldilineales</taxon>
        <taxon>Caldilineaceae</taxon>
        <taxon>Litorilinea</taxon>
    </lineage>
</organism>
<comment type="subcellular location">
    <subcellularLocation>
        <location evidence="1">Cell membrane</location>
        <topology evidence="1">Multi-pass membrane protein</topology>
    </subcellularLocation>
</comment>
<evidence type="ECO:0000256" key="3">
    <source>
        <dbReference type="ARBA" id="ARBA00022692"/>
    </source>
</evidence>
<evidence type="ECO:0000313" key="8">
    <source>
        <dbReference type="Proteomes" id="UP000317371"/>
    </source>
</evidence>
<dbReference type="RefSeq" id="WP_141610513.1">
    <property type="nucleotide sequence ID" value="NZ_VIGC02000015.1"/>
</dbReference>
<dbReference type="FunCoup" id="A0A540VEP5">
    <property type="interactions" value="29"/>
</dbReference>
<accession>A0A540VEP5</accession>
<proteinExistence type="predicted"/>
<gene>
    <name evidence="7" type="ORF">FKZ61_12685</name>
</gene>
<dbReference type="OrthoDB" id="9808789at2"/>
<dbReference type="AlphaFoldDB" id="A0A540VEP5"/>
<dbReference type="InParanoid" id="A0A540VEP5"/>
<reference evidence="7 8" key="1">
    <citation type="submission" date="2019-06" db="EMBL/GenBank/DDBJ databases">
        <title>Genome sequence of Litorilinea aerophila BAA-2444.</title>
        <authorList>
            <person name="Maclea K.S."/>
            <person name="Maurais E.G."/>
            <person name="Iannazzi L.C."/>
        </authorList>
    </citation>
    <scope>NUCLEOTIDE SEQUENCE [LARGE SCALE GENOMIC DNA]</scope>
    <source>
        <strain evidence="7 8">ATCC BAA-2444</strain>
    </source>
</reference>
<evidence type="ECO:0000256" key="1">
    <source>
        <dbReference type="ARBA" id="ARBA00004651"/>
    </source>
</evidence>
<dbReference type="GO" id="GO:0005886">
    <property type="term" value="C:plasma membrane"/>
    <property type="evidence" value="ECO:0007669"/>
    <property type="project" value="UniProtKB-SubCell"/>
</dbReference>
<keyword evidence="5 6" id="KW-0472">Membrane</keyword>
<evidence type="ECO:0000256" key="5">
    <source>
        <dbReference type="ARBA" id="ARBA00023136"/>
    </source>
</evidence>
<protein>
    <submittedName>
        <fullName evidence="7">Cytochrome c oxidase assembly protein</fullName>
    </submittedName>
</protein>
<keyword evidence="3 6" id="KW-0812">Transmembrane</keyword>
<dbReference type="Pfam" id="PF09678">
    <property type="entry name" value="Caa3_CtaG"/>
    <property type="match status" value="1"/>
</dbReference>
<evidence type="ECO:0000256" key="4">
    <source>
        <dbReference type="ARBA" id="ARBA00022989"/>
    </source>
</evidence>
<evidence type="ECO:0000256" key="6">
    <source>
        <dbReference type="SAM" id="Phobius"/>
    </source>
</evidence>
<feature type="transmembrane region" description="Helical" evidence="6">
    <location>
        <begin position="193"/>
        <end position="216"/>
    </location>
</feature>
<keyword evidence="2" id="KW-1003">Cell membrane</keyword>